<accession>A0ABM7XHJ4</accession>
<organism evidence="2 3">
    <name type="scientific">Thermus brockianus</name>
    <dbReference type="NCBI Taxonomy" id="56956"/>
    <lineage>
        <taxon>Bacteria</taxon>
        <taxon>Thermotogati</taxon>
        <taxon>Deinococcota</taxon>
        <taxon>Deinococci</taxon>
        <taxon>Thermales</taxon>
        <taxon>Thermaceae</taxon>
        <taxon>Thermus</taxon>
    </lineage>
</organism>
<keyword evidence="1" id="KW-0812">Transmembrane</keyword>
<keyword evidence="1" id="KW-0472">Membrane</keyword>
<feature type="transmembrane region" description="Helical" evidence="1">
    <location>
        <begin position="92"/>
        <end position="111"/>
    </location>
</feature>
<dbReference type="RefSeq" id="WP_244363270.1">
    <property type="nucleotide sequence ID" value="NZ_AP025593.1"/>
</dbReference>
<proteinExistence type="predicted"/>
<feature type="transmembrane region" description="Helical" evidence="1">
    <location>
        <begin position="62"/>
        <end position="85"/>
    </location>
</feature>
<feature type="transmembrane region" description="Helical" evidence="1">
    <location>
        <begin position="12"/>
        <end position="30"/>
    </location>
</feature>
<name>A0ABM7XHJ4_THEBO</name>
<reference evidence="2 3" key="1">
    <citation type="journal article" date="2022" name="Microbiol. Resour. Announc.">
        <title>Complete Genome Sequences of Thermus Strains Isolated from Senami Hot Spring in Japan.</title>
        <authorList>
            <person name="Miyazaki K."/>
        </authorList>
    </citation>
    <scope>NUCLEOTIDE SEQUENCE [LARGE SCALE GENOMIC DNA]</scope>
    <source>
        <strain evidence="2 3">SNM4-1</strain>
    </source>
</reference>
<protein>
    <submittedName>
        <fullName evidence="2">Uncharacterized protein</fullName>
    </submittedName>
</protein>
<evidence type="ECO:0000256" key="1">
    <source>
        <dbReference type="SAM" id="Phobius"/>
    </source>
</evidence>
<evidence type="ECO:0000313" key="2">
    <source>
        <dbReference type="EMBL" id="BDG15773.1"/>
    </source>
</evidence>
<dbReference type="EMBL" id="AP025593">
    <property type="protein sequence ID" value="BDG15773.1"/>
    <property type="molecule type" value="Genomic_DNA"/>
</dbReference>
<dbReference type="Proteomes" id="UP000831120">
    <property type="component" value="Chromosome"/>
</dbReference>
<evidence type="ECO:0000313" key="3">
    <source>
        <dbReference type="Proteomes" id="UP000831120"/>
    </source>
</evidence>
<feature type="transmembrane region" description="Helical" evidence="1">
    <location>
        <begin position="117"/>
        <end position="139"/>
    </location>
</feature>
<sequence length="143" mass="16042">MGALVSGLLELFQWLAAVAGQFFSWLAGIFTSVLQWVWSVLGWLITTAWNLIVDLVGWTITAVFWLVGSFAELFLSVLLVLVHLLPEVPREWIIYFSSVVVPAYNVANQILPLSEAFTIGGIWLTFYGMMAGWWAITFIRGGR</sequence>
<feature type="transmembrane region" description="Helical" evidence="1">
    <location>
        <begin position="37"/>
        <end position="56"/>
    </location>
</feature>
<keyword evidence="1" id="KW-1133">Transmembrane helix</keyword>
<keyword evidence="3" id="KW-1185">Reference proteome</keyword>
<gene>
    <name evidence="2" type="ORF">TbrSNM41_05070</name>
</gene>